<feature type="transmembrane region" description="Helical" evidence="2">
    <location>
        <begin position="135"/>
        <end position="151"/>
    </location>
</feature>
<dbReference type="InterPro" id="IPR055568">
    <property type="entry name" value="DUF7144"/>
</dbReference>
<protein>
    <recommendedName>
        <fullName evidence="3">DUF7144 domain-containing protein</fullName>
    </recommendedName>
</protein>
<evidence type="ECO:0000313" key="4">
    <source>
        <dbReference type="EMBL" id="GAA2135621.1"/>
    </source>
</evidence>
<keyword evidence="2" id="KW-1133">Transmembrane helix</keyword>
<proteinExistence type="predicted"/>
<keyword evidence="2" id="KW-0472">Membrane</keyword>
<evidence type="ECO:0000256" key="1">
    <source>
        <dbReference type="SAM" id="MobiDB-lite"/>
    </source>
</evidence>
<feature type="region of interest" description="Disordered" evidence="1">
    <location>
        <begin position="1"/>
        <end position="27"/>
    </location>
</feature>
<dbReference type="Pfam" id="PF23636">
    <property type="entry name" value="DUF7144"/>
    <property type="match status" value="1"/>
</dbReference>
<feature type="transmembrane region" description="Helical" evidence="2">
    <location>
        <begin position="37"/>
        <end position="61"/>
    </location>
</feature>
<evidence type="ECO:0000256" key="2">
    <source>
        <dbReference type="SAM" id="Phobius"/>
    </source>
</evidence>
<accession>A0ABP5KPR2</accession>
<reference evidence="5" key="1">
    <citation type="journal article" date="2019" name="Int. J. Syst. Evol. Microbiol.">
        <title>The Global Catalogue of Microorganisms (GCM) 10K type strain sequencing project: providing services to taxonomists for standard genome sequencing and annotation.</title>
        <authorList>
            <consortium name="The Broad Institute Genomics Platform"/>
            <consortium name="The Broad Institute Genome Sequencing Center for Infectious Disease"/>
            <person name="Wu L."/>
            <person name="Ma J."/>
        </authorList>
    </citation>
    <scope>NUCLEOTIDE SEQUENCE [LARGE SCALE GENOMIC DNA]</scope>
    <source>
        <strain evidence="5">JCM 16022</strain>
    </source>
</reference>
<name>A0ABP5KPR2_9ACTN</name>
<feature type="compositionally biased region" description="Low complexity" evidence="1">
    <location>
        <begin position="1"/>
        <end position="15"/>
    </location>
</feature>
<dbReference type="EMBL" id="BAAAQR010000001">
    <property type="protein sequence ID" value="GAA2135621.1"/>
    <property type="molecule type" value="Genomic_DNA"/>
</dbReference>
<feature type="domain" description="DUF7144" evidence="3">
    <location>
        <begin position="37"/>
        <end position="152"/>
    </location>
</feature>
<evidence type="ECO:0000259" key="3">
    <source>
        <dbReference type="Pfam" id="PF23636"/>
    </source>
</evidence>
<dbReference type="RefSeq" id="WP_344145952.1">
    <property type="nucleotide sequence ID" value="NZ_BAAAQR010000001.1"/>
</dbReference>
<comment type="caution">
    <text evidence="4">The sequence shown here is derived from an EMBL/GenBank/DDBJ whole genome shotgun (WGS) entry which is preliminary data.</text>
</comment>
<sequence>MAETNTGTATHRATTPSGTPSPNGVPGQPEQTGWMGWILFAATMMLMLGIFHAIQGLVALFRDEYFLVGKNGLTLHVDYTTWGWVHLVLGVLVAAAGAGLLVAQMWARIVGVLVALASAVVNVAFLAAYPVWSTIMIALDILVIWAITVHGREMRANRT</sequence>
<keyword evidence="5" id="KW-1185">Reference proteome</keyword>
<feature type="transmembrane region" description="Helical" evidence="2">
    <location>
        <begin position="81"/>
        <end position="102"/>
    </location>
</feature>
<gene>
    <name evidence="4" type="ORF">GCM10009844_01070</name>
</gene>
<organism evidence="4 5">
    <name type="scientific">Nocardioides koreensis</name>
    <dbReference type="NCBI Taxonomy" id="433651"/>
    <lineage>
        <taxon>Bacteria</taxon>
        <taxon>Bacillati</taxon>
        <taxon>Actinomycetota</taxon>
        <taxon>Actinomycetes</taxon>
        <taxon>Propionibacteriales</taxon>
        <taxon>Nocardioidaceae</taxon>
        <taxon>Nocardioides</taxon>
    </lineage>
</organism>
<keyword evidence="2" id="KW-0812">Transmembrane</keyword>
<dbReference type="Proteomes" id="UP001501771">
    <property type="component" value="Unassembled WGS sequence"/>
</dbReference>
<feature type="transmembrane region" description="Helical" evidence="2">
    <location>
        <begin position="109"/>
        <end position="129"/>
    </location>
</feature>
<evidence type="ECO:0000313" key="5">
    <source>
        <dbReference type="Proteomes" id="UP001501771"/>
    </source>
</evidence>